<dbReference type="OrthoDB" id="9813465at2"/>
<name>A0A561EHZ9_9ACTN</name>
<keyword evidence="3" id="KW-1185">Reference proteome</keyword>
<accession>A0A561EHZ9</accession>
<dbReference type="Pfam" id="PF10022">
    <property type="entry name" value="DUF2264"/>
    <property type="match status" value="1"/>
</dbReference>
<proteinExistence type="predicted"/>
<dbReference type="EMBL" id="VIVR01000001">
    <property type="protein sequence ID" value="TWE15245.1"/>
    <property type="molecule type" value="Genomic_DNA"/>
</dbReference>
<protein>
    <submittedName>
        <fullName evidence="2">Uncharacterized protein DUF2264</fullName>
    </submittedName>
</protein>
<dbReference type="PANTHER" id="PTHR35339">
    <property type="entry name" value="LINALOOL DEHYDRATASE_ISOMERASE DOMAIN-CONTAINING PROTEIN"/>
    <property type="match status" value="1"/>
</dbReference>
<evidence type="ECO:0000313" key="3">
    <source>
        <dbReference type="Proteomes" id="UP000318416"/>
    </source>
</evidence>
<dbReference type="AlphaFoldDB" id="A0A561EHZ9"/>
<sequence length="647" mass="69040">MPSIQLPPEDRRLSPHTGWTRPHWEAVADGLLAAVQKFAGPGHALINLPGPRPSISGTRSDGLEGFARTFLLAAFRVAGAGGDDPHGLLPWYAEGLAAGTRTPTAERDLTGRDPVSWLAIGDRNQAMVEAASIALALRLTRPWLWDRLDEQVRERTRAWLADALHHTPVDNNWWLFPFTVGAFLAETGSLAEVGLDHDGPARAAVERGLAKIEQWYLGDGWYTDGRPRAFDHYNGWAFHLYPVLHAHLAGDRELLDTYGGRLAAHLDGYARTFGADGAPMHQGRSLTYRFAAATPLWAGALTGHTPLAPGATRRLASGTLRYFLDRGSLQPDGLLSLGWFGPHPPVIQSYSGPASPYWASKGFLGLLLPPDHPVWTEPEEAAPVERGDAVLPLTRPGWLIQSTAADGLVRLHNHGSDDQPADEVLPDDPLYARLGYSTVTGPRHDGPPDNHFGLVVGGELSERGRIRPLGAGDGWAASAHHPRIGGTELPGVTVTSLVLASGADEIHAHLVTGAAPGTEVRHSGWAVAGDAVETWTDGPRAGAAADPEGARLTSVLQRVEGYTAAEASRLLAGTAFGPAGALPALTGRTGSGPSLFVSVARLSRSATRSFDGLQVRTDGALIRVVWPDGSEHEALLDPDAPTIRRKD</sequence>
<dbReference type="InterPro" id="IPR049349">
    <property type="entry name" value="DUF2264_N"/>
</dbReference>
<dbReference type="RefSeq" id="WP_145786610.1">
    <property type="nucleotide sequence ID" value="NZ_BAAABR010000046.1"/>
</dbReference>
<gene>
    <name evidence="2" type="ORF">FB465_0128</name>
</gene>
<feature type="domain" description="DUF2264" evidence="1">
    <location>
        <begin position="20"/>
        <end position="380"/>
    </location>
</feature>
<organism evidence="2 3">
    <name type="scientific">Kitasatospora atroaurantiaca</name>
    <dbReference type="NCBI Taxonomy" id="285545"/>
    <lineage>
        <taxon>Bacteria</taxon>
        <taxon>Bacillati</taxon>
        <taxon>Actinomycetota</taxon>
        <taxon>Actinomycetes</taxon>
        <taxon>Kitasatosporales</taxon>
        <taxon>Streptomycetaceae</taxon>
        <taxon>Kitasatospora</taxon>
    </lineage>
</organism>
<evidence type="ECO:0000259" key="1">
    <source>
        <dbReference type="Pfam" id="PF10022"/>
    </source>
</evidence>
<reference evidence="2 3" key="1">
    <citation type="submission" date="2019-06" db="EMBL/GenBank/DDBJ databases">
        <title>Sequencing the genomes of 1000 actinobacteria strains.</title>
        <authorList>
            <person name="Klenk H.-P."/>
        </authorList>
    </citation>
    <scope>NUCLEOTIDE SEQUENCE [LARGE SCALE GENOMIC DNA]</scope>
    <source>
        <strain evidence="2 3">DSM 41649</strain>
    </source>
</reference>
<dbReference type="Proteomes" id="UP000318416">
    <property type="component" value="Unassembled WGS sequence"/>
</dbReference>
<evidence type="ECO:0000313" key="2">
    <source>
        <dbReference type="EMBL" id="TWE15245.1"/>
    </source>
</evidence>
<comment type="caution">
    <text evidence="2">The sequence shown here is derived from an EMBL/GenBank/DDBJ whole genome shotgun (WGS) entry which is preliminary data.</text>
</comment>
<dbReference type="InterPro" id="IPR016624">
    <property type="entry name" value="UCP014753"/>
</dbReference>
<dbReference type="PANTHER" id="PTHR35339:SF4">
    <property type="entry name" value="LINALOOL DEHYDRATASE_ISOMERASE DOMAIN-CONTAINING PROTEIN"/>
    <property type="match status" value="1"/>
</dbReference>